<dbReference type="Gene3D" id="3.90.550.10">
    <property type="entry name" value="Spore Coat Polysaccharide Biosynthesis Protein SpsA, Chain A"/>
    <property type="match status" value="1"/>
</dbReference>
<dbReference type="Pfam" id="PF00535">
    <property type="entry name" value="Glycos_transf_2"/>
    <property type="match status" value="1"/>
</dbReference>
<keyword evidence="2" id="KW-1003">Cell membrane</keyword>
<evidence type="ECO:0000256" key="3">
    <source>
        <dbReference type="ARBA" id="ARBA00022676"/>
    </source>
</evidence>
<evidence type="ECO:0000256" key="1">
    <source>
        <dbReference type="ARBA" id="ARBA00004236"/>
    </source>
</evidence>
<feature type="domain" description="Glycosyltransferase 2-like" evidence="10">
    <location>
        <begin position="7"/>
        <end position="120"/>
    </location>
</feature>
<comment type="caution">
    <text evidence="11">The sequence shown here is derived from an EMBL/GenBank/DDBJ whole genome shotgun (WGS) entry which is preliminary data.</text>
</comment>
<dbReference type="GO" id="GO:0005886">
    <property type="term" value="C:plasma membrane"/>
    <property type="evidence" value="ECO:0007669"/>
    <property type="project" value="UniProtKB-SubCell"/>
</dbReference>
<evidence type="ECO:0000256" key="8">
    <source>
        <dbReference type="ARBA" id="ARBA00038120"/>
    </source>
</evidence>
<evidence type="ECO:0000259" key="10">
    <source>
        <dbReference type="Pfam" id="PF00535"/>
    </source>
</evidence>
<evidence type="ECO:0000256" key="7">
    <source>
        <dbReference type="ARBA" id="ARBA00037904"/>
    </source>
</evidence>
<dbReference type="PANTHER" id="PTHR43646">
    <property type="entry name" value="GLYCOSYLTRANSFERASE"/>
    <property type="match status" value="1"/>
</dbReference>
<comment type="pathway">
    <text evidence="7">Carotenoid biosynthesis; staphyloxanthin biosynthesis; staphyloxanthin from farnesyl diphosphate: step 4/5.</text>
</comment>
<evidence type="ECO:0000256" key="6">
    <source>
        <dbReference type="ARBA" id="ARBA00037281"/>
    </source>
</evidence>
<keyword evidence="3" id="KW-0328">Glycosyltransferase</keyword>
<gene>
    <name evidence="11" type="ORF">BKA23_3316</name>
</gene>
<dbReference type="AlphaFoldDB" id="A0A561DX55"/>
<dbReference type="GO" id="GO:0016757">
    <property type="term" value="F:glycosyltransferase activity"/>
    <property type="evidence" value="ECO:0007669"/>
    <property type="project" value="UniProtKB-KW"/>
</dbReference>
<dbReference type="PANTHER" id="PTHR43646:SF2">
    <property type="entry name" value="GLYCOSYLTRANSFERASE 2-LIKE DOMAIN-CONTAINING PROTEIN"/>
    <property type="match status" value="1"/>
</dbReference>
<evidence type="ECO:0000313" key="12">
    <source>
        <dbReference type="Proteomes" id="UP000318297"/>
    </source>
</evidence>
<keyword evidence="5" id="KW-0472">Membrane</keyword>
<accession>A0A561DX55</accession>
<dbReference type="CDD" id="cd00761">
    <property type="entry name" value="Glyco_tranf_GTA_type"/>
    <property type="match status" value="1"/>
</dbReference>
<keyword evidence="4 11" id="KW-0808">Transferase</keyword>
<evidence type="ECO:0000313" key="11">
    <source>
        <dbReference type="EMBL" id="TWE07949.1"/>
    </source>
</evidence>
<dbReference type="Proteomes" id="UP000318297">
    <property type="component" value="Unassembled WGS sequence"/>
</dbReference>
<dbReference type="RefSeq" id="WP_170226641.1">
    <property type="nucleotide sequence ID" value="NZ_VIVQ01000004.1"/>
</dbReference>
<dbReference type="SUPFAM" id="SSF53448">
    <property type="entry name" value="Nucleotide-diphospho-sugar transferases"/>
    <property type="match status" value="1"/>
</dbReference>
<reference evidence="11 12" key="1">
    <citation type="submission" date="2019-06" db="EMBL/GenBank/DDBJ databases">
        <title>Sequencing the genomes of 1000 actinobacteria strains.</title>
        <authorList>
            <person name="Klenk H.-P."/>
        </authorList>
    </citation>
    <scope>NUCLEOTIDE SEQUENCE [LARGE SCALE GENOMIC DNA]</scope>
    <source>
        <strain evidence="11 12">DSM 19560</strain>
    </source>
</reference>
<evidence type="ECO:0000256" key="2">
    <source>
        <dbReference type="ARBA" id="ARBA00022475"/>
    </source>
</evidence>
<comment type="function">
    <text evidence="6">Catalyzes the glycosylation of 4,4'-diaponeurosporenoate, i.e. the esterification of glucose at the C1'' position with the carboxyl group of 4,4'-diaponeurosporenic acid, to form glycosyl-4,4'-diaponeurosporenoate. This is a step in the biosynthesis of staphyloxanthin, an orange pigment present in most staphylococci strains.</text>
</comment>
<dbReference type="EMBL" id="VIVQ01000004">
    <property type="protein sequence ID" value="TWE07949.1"/>
    <property type="molecule type" value="Genomic_DNA"/>
</dbReference>
<evidence type="ECO:0000256" key="5">
    <source>
        <dbReference type="ARBA" id="ARBA00023136"/>
    </source>
</evidence>
<dbReference type="InterPro" id="IPR001173">
    <property type="entry name" value="Glyco_trans_2-like"/>
</dbReference>
<keyword evidence="12" id="KW-1185">Reference proteome</keyword>
<evidence type="ECO:0000256" key="9">
    <source>
        <dbReference type="ARBA" id="ARBA00040345"/>
    </source>
</evidence>
<proteinExistence type="inferred from homology"/>
<dbReference type="InterPro" id="IPR029044">
    <property type="entry name" value="Nucleotide-diphossugar_trans"/>
</dbReference>
<organism evidence="11 12">
    <name type="scientific">Rudaeicoccus suwonensis</name>
    <dbReference type="NCBI Taxonomy" id="657409"/>
    <lineage>
        <taxon>Bacteria</taxon>
        <taxon>Bacillati</taxon>
        <taxon>Actinomycetota</taxon>
        <taxon>Actinomycetes</taxon>
        <taxon>Micrococcales</taxon>
        <taxon>Dermacoccaceae</taxon>
        <taxon>Rudaeicoccus</taxon>
    </lineage>
</organism>
<comment type="subcellular location">
    <subcellularLocation>
        <location evidence="1">Cell membrane</location>
    </subcellularLocation>
</comment>
<sequence length="280" mass="31055">MSQPTVSVVIPTLDEQDSIRRCLDRLLPQADTDTDIVIVDNGSTDDTVAIVESYAANDSRVRLIHESARGVAQARTAGFEAATGELLARIDADTLVPPGWLRGYRAFFTADHDHAWACAIGRGTPYGVPLSRFRPDAPVSWGTVKPCRVTFGANMMLRRSAWDQVKADLLTRQGIYEDVDLGLCLRAAGLQTALLTGMTVGVSPRRWFDNPIDSWRYLSGCPRTFYAHGQPVLASAIYAALVPVNAIHTLRWIVLSAYDEKAQRFSYRQLRTRRVPRVLP</sequence>
<protein>
    <recommendedName>
        <fullName evidence="9">4,4'-diaponeurosporenoate glycosyltransferase</fullName>
    </recommendedName>
</protein>
<evidence type="ECO:0000256" key="4">
    <source>
        <dbReference type="ARBA" id="ARBA00022679"/>
    </source>
</evidence>
<comment type="similarity">
    <text evidence="8">Belongs to the glycosyltransferase 2 family. CrtQ subfamily.</text>
</comment>
<name>A0A561DX55_9MICO</name>